<reference evidence="1" key="1">
    <citation type="submission" date="2022-01" db="EMBL/GenBank/DDBJ databases">
        <title>Microbacterium eymi and Microbacterium rhizovicinus sp. nov., isolated from the rhizospheric soil of Elymus tsukushiensis, a plant native to the Dokdo Islands, Republic of Korea.</title>
        <authorList>
            <person name="Hwang Y.J."/>
        </authorList>
    </citation>
    <scope>NUCLEOTIDE SEQUENCE</scope>
    <source>
        <strain evidence="1">KUDC0405</strain>
    </source>
</reference>
<keyword evidence="2" id="KW-1185">Reference proteome</keyword>
<accession>A0ABY5NJD2</accession>
<proteinExistence type="predicted"/>
<evidence type="ECO:0000313" key="1">
    <source>
        <dbReference type="EMBL" id="UUT35278.1"/>
    </source>
</evidence>
<sequence length="74" mass="8195">MTGMTTRAVPARPYLAPPTVVERMLLSGAHLLEASAHRRMARRQQSAERIAQGFDPVAQRRAYGADAARSSLYR</sequence>
<dbReference type="RefSeq" id="WP_259611852.1">
    <property type="nucleotide sequence ID" value="NZ_CP091139.2"/>
</dbReference>
<dbReference type="Proteomes" id="UP001054811">
    <property type="component" value="Chromosome"/>
</dbReference>
<gene>
    <name evidence="1" type="ORF">L2X98_34465</name>
</gene>
<organism evidence="1 2">
    <name type="scientific">Microbacterium elymi</name>
    <dbReference type="NCBI Taxonomy" id="2909587"/>
    <lineage>
        <taxon>Bacteria</taxon>
        <taxon>Bacillati</taxon>
        <taxon>Actinomycetota</taxon>
        <taxon>Actinomycetes</taxon>
        <taxon>Micrococcales</taxon>
        <taxon>Microbacteriaceae</taxon>
        <taxon>Microbacterium</taxon>
    </lineage>
</organism>
<protein>
    <submittedName>
        <fullName evidence="1">Uncharacterized protein</fullName>
    </submittedName>
</protein>
<dbReference type="EMBL" id="CP091139">
    <property type="protein sequence ID" value="UUT35278.1"/>
    <property type="molecule type" value="Genomic_DNA"/>
</dbReference>
<evidence type="ECO:0000313" key="2">
    <source>
        <dbReference type="Proteomes" id="UP001054811"/>
    </source>
</evidence>
<name>A0ABY5NJD2_9MICO</name>